<keyword evidence="3" id="KW-1185">Reference proteome</keyword>
<proteinExistence type="predicted"/>
<dbReference type="Gene3D" id="3.40.960.10">
    <property type="entry name" value="VSR Endonuclease"/>
    <property type="match status" value="1"/>
</dbReference>
<dbReference type="SUPFAM" id="SSF52980">
    <property type="entry name" value="Restriction endonuclease-like"/>
    <property type="match status" value="1"/>
</dbReference>
<dbReference type="Pfam" id="PF04480">
    <property type="entry name" value="DUF559"/>
    <property type="match status" value="1"/>
</dbReference>
<name>A0ABX5ZB37_9MICO</name>
<dbReference type="EMBL" id="CP043031">
    <property type="protein sequence ID" value="QEH94122.1"/>
    <property type="molecule type" value="Genomic_DNA"/>
</dbReference>
<protein>
    <submittedName>
        <fullName evidence="2">DUF559 domain-containing protein</fullName>
    </submittedName>
</protein>
<gene>
    <name evidence="2" type="ORF">FV141_11755</name>
</gene>
<evidence type="ECO:0000313" key="3">
    <source>
        <dbReference type="Proteomes" id="UP000323565"/>
    </source>
</evidence>
<evidence type="ECO:0000259" key="1">
    <source>
        <dbReference type="Pfam" id="PF04480"/>
    </source>
</evidence>
<dbReference type="InterPro" id="IPR011335">
    <property type="entry name" value="Restrct_endonuc-II-like"/>
</dbReference>
<dbReference type="Proteomes" id="UP000323565">
    <property type="component" value="Chromosome"/>
</dbReference>
<dbReference type="InterPro" id="IPR007569">
    <property type="entry name" value="DUF559"/>
</dbReference>
<feature type="domain" description="DUF559" evidence="1">
    <location>
        <begin position="238"/>
        <end position="301"/>
    </location>
</feature>
<organism evidence="2 3">
    <name type="scientific">Dermacoccus abyssi</name>
    <dbReference type="NCBI Taxonomy" id="322596"/>
    <lineage>
        <taxon>Bacteria</taxon>
        <taxon>Bacillati</taxon>
        <taxon>Actinomycetota</taxon>
        <taxon>Actinomycetes</taxon>
        <taxon>Micrococcales</taxon>
        <taxon>Dermacoccaceae</taxon>
        <taxon>Dermacoccus</taxon>
    </lineage>
</organism>
<accession>A0ABX5ZB37</accession>
<sequence>MVTSNRRHESVLSKRAVAVATLDGCLFTAAEARAAGLTINDLRSDAVVALRRNVYVTATTPITLGLRCGAALRVTKSDARVAHVTAARLWGLPVPETDRLHLSYERRPNKTLVGTIAHRHPAGSLARSVFVAGVGRLPVSDPTGAVTECADSLGLVDLVVLADAVLSRHDVDAGRAIDVWKHGAGPHSAVLREVARRAREGAESPPESRTRLLLVLAGLPEPVVQHEAFVAGRRRRFDLAYPELKIAVEYDGSYHYASEAQKQADIVREDELRCAGWIVIRVVSVGIFRDPASTLARVADALTQRGVKVAPNTAWRQHFVQLAPVA</sequence>
<reference evidence="2 3" key="1">
    <citation type="submission" date="2019-08" db="EMBL/GenBank/DDBJ databases">
        <title>Dermacoccus abyssi strain HZAU 226, whole genome Nanopore sequencing project.</title>
        <authorList>
            <person name="Guo A."/>
            <person name="Zhang X."/>
            <person name="Ruan Y."/>
            <person name="Liu W."/>
            <person name="Chen Q."/>
            <person name="Gu L."/>
        </authorList>
    </citation>
    <scope>NUCLEOTIDE SEQUENCE [LARGE SCALE GENOMIC DNA]</scope>
    <source>
        <strain evidence="2 3">HZAU 226</strain>
    </source>
</reference>
<evidence type="ECO:0000313" key="2">
    <source>
        <dbReference type="EMBL" id="QEH94122.1"/>
    </source>
</evidence>